<accession>A0A9W8MHK4</accession>
<gene>
    <name evidence="3" type="ORF">H1R20_g6968</name>
</gene>
<sequence>MGIWSYRQQVTLSVIISLPHRPHPDIEVDNAAQQLEHHPDTDTDNAAQQPKDAQQPKHTQQPKQAQQPKQPNNLKRREIAATTIATIDDGSYELDGQTYELRPTVDDMIERTMYYPPDSELADWPKAPASEETNSSNFQTDVQIVQCSTLEGCQRLHELLAGLEGDGDKRIGVLNFASAKKPGGGFLTGAQAQVSPLSCTDAAIELIRLACAQEETIARSSTLYASLMIDTAQQFYTVHHSCIKDGYYTHAMIYSPRVQIFRNDAGTWHAPIEVDVLTSPAVNAGDVRRKAKSQWEEGDSEEEKIEIVMKERMGRLLYLFEQQGVRNLILGSFGTGVFRNSVEVVAKLWIELMIAEGSRFKHSFERVLFAIIDAPTVTRFRDVFNASPSEEAPLENEAGTGDANDPEPSNGDESSSAATGKGDPKL</sequence>
<organism evidence="3 4">
    <name type="scientific">Candolleomyces eurysporus</name>
    <dbReference type="NCBI Taxonomy" id="2828524"/>
    <lineage>
        <taxon>Eukaryota</taxon>
        <taxon>Fungi</taxon>
        <taxon>Dikarya</taxon>
        <taxon>Basidiomycota</taxon>
        <taxon>Agaricomycotina</taxon>
        <taxon>Agaricomycetes</taxon>
        <taxon>Agaricomycetidae</taxon>
        <taxon>Agaricales</taxon>
        <taxon>Agaricineae</taxon>
        <taxon>Psathyrellaceae</taxon>
        <taxon>Candolleomyces</taxon>
    </lineage>
</organism>
<reference evidence="3" key="1">
    <citation type="submission" date="2022-06" db="EMBL/GenBank/DDBJ databases">
        <title>Genome Sequence of Candolleomyces eurysporus.</title>
        <authorList>
            <person name="Buettner E."/>
        </authorList>
    </citation>
    <scope>NUCLEOTIDE SEQUENCE</scope>
    <source>
        <strain evidence="3">VTCC 930004</strain>
    </source>
</reference>
<evidence type="ECO:0000313" key="4">
    <source>
        <dbReference type="Proteomes" id="UP001140091"/>
    </source>
</evidence>
<dbReference type="InterPro" id="IPR043472">
    <property type="entry name" value="Macro_dom-like"/>
</dbReference>
<evidence type="ECO:0000313" key="3">
    <source>
        <dbReference type="EMBL" id="KAJ2930172.1"/>
    </source>
</evidence>
<evidence type="ECO:0000256" key="1">
    <source>
        <dbReference type="SAM" id="MobiDB-lite"/>
    </source>
</evidence>
<comment type="caution">
    <text evidence="3">The sequence shown here is derived from an EMBL/GenBank/DDBJ whole genome shotgun (WGS) entry which is preliminary data.</text>
</comment>
<dbReference type="EMBL" id="JANBPK010000848">
    <property type="protein sequence ID" value="KAJ2930172.1"/>
    <property type="molecule type" value="Genomic_DNA"/>
</dbReference>
<dbReference type="InterPro" id="IPR012664">
    <property type="entry name" value="CHP02452"/>
</dbReference>
<feature type="domain" description="Microbial-type PARG catalytic" evidence="2">
    <location>
        <begin position="80"/>
        <end position="193"/>
    </location>
</feature>
<feature type="compositionally biased region" description="Low complexity" evidence="1">
    <location>
        <begin position="46"/>
        <end position="71"/>
    </location>
</feature>
<name>A0A9W8MHK4_9AGAR</name>
<dbReference type="Pfam" id="PF10021">
    <property type="entry name" value="PARG_cat_microb"/>
    <property type="match status" value="2"/>
</dbReference>
<evidence type="ECO:0000259" key="2">
    <source>
        <dbReference type="Pfam" id="PF10021"/>
    </source>
</evidence>
<feature type="region of interest" description="Disordered" evidence="1">
    <location>
        <begin position="388"/>
        <end position="426"/>
    </location>
</feature>
<feature type="non-terminal residue" evidence="3">
    <location>
        <position position="426"/>
    </location>
</feature>
<dbReference type="InterPro" id="IPR019261">
    <property type="entry name" value="PARG_cat_microbial"/>
</dbReference>
<dbReference type="Proteomes" id="UP001140091">
    <property type="component" value="Unassembled WGS sequence"/>
</dbReference>
<dbReference type="PANTHER" id="PTHR35596">
    <property type="entry name" value="DUF2263 DOMAIN-CONTAINING PROTEIN"/>
    <property type="match status" value="1"/>
</dbReference>
<feature type="domain" description="Microbial-type PARG catalytic" evidence="2">
    <location>
        <begin position="210"/>
        <end position="263"/>
    </location>
</feature>
<dbReference type="Gene3D" id="3.40.220.10">
    <property type="entry name" value="Leucine Aminopeptidase, subunit E, domain 1"/>
    <property type="match status" value="2"/>
</dbReference>
<dbReference type="PANTHER" id="PTHR35596:SF1">
    <property type="entry name" value="MICROBIAL-TYPE PARG CATALYTIC DOMAIN-CONTAINING PROTEIN"/>
    <property type="match status" value="1"/>
</dbReference>
<protein>
    <recommendedName>
        <fullName evidence="2">Microbial-type PARG catalytic domain-containing protein</fullName>
    </recommendedName>
</protein>
<dbReference type="OrthoDB" id="9985428at2759"/>
<keyword evidence="4" id="KW-1185">Reference proteome</keyword>
<dbReference type="SUPFAM" id="SSF52949">
    <property type="entry name" value="Macro domain-like"/>
    <property type="match status" value="1"/>
</dbReference>
<dbReference type="NCBIfam" id="TIGR02452">
    <property type="entry name" value="TIGR02452 family protein"/>
    <property type="match status" value="2"/>
</dbReference>
<proteinExistence type="predicted"/>
<dbReference type="AlphaFoldDB" id="A0A9W8MHK4"/>
<feature type="region of interest" description="Disordered" evidence="1">
    <location>
        <begin position="37"/>
        <end position="75"/>
    </location>
</feature>